<dbReference type="Proteomes" id="UP001597139">
    <property type="component" value="Unassembled WGS sequence"/>
</dbReference>
<dbReference type="Pfam" id="PF12840">
    <property type="entry name" value="HTH_20"/>
    <property type="match status" value="1"/>
</dbReference>
<organism evidence="2 3">
    <name type="scientific">Halolamina litorea</name>
    <dbReference type="NCBI Taxonomy" id="1515593"/>
    <lineage>
        <taxon>Archaea</taxon>
        <taxon>Methanobacteriati</taxon>
        <taxon>Methanobacteriota</taxon>
        <taxon>Stenosarchaea group</taxon>
        <taxon>Halobacteria</taxon>
        <taxon>Halobacteriales</taxon>
        <taxon>Haloferacaceae</taxon>
    </lineage>
</organism>
<dbReference type="RefSeq" id="WP_267648164.1">
    <property type="nucleotide sequence ID" value="NZ_JANHGR010000003.1"/>
</dbReference>
<keyword evidence="3" id="KW-1185">Reference proteome</keyword>
<dbReference type="InterPro" id="IPR036390">
    <property type="entry name" value="WH_DNA-bd_sf"/>
</dbReference>
<dbReference type="SUPFAM" id="SSF46785">
    <property type="entry name" value="Winged helix' DNA-binding domain"/>
    <property type="match status" value="1"/>
</dbReference>
<dbReference type="CDD" id="cd00090">
    <property type="entry name" value="HTH_ARSR"/>
    <property type="match status" value="1"/>
</dbReference>
<sequence length="110" mass="12589">MGRGQSEEKLLDTLGDGRARRILAEVAQRPASVKELTERLDFSRATIYRRIEELRGHGLVDERTFVADDGNHYSEYRSDFGGTVVSLEDEEYDVRVFQSDEGAPEPLERR</sequence>
<dbReference type="EMBL" id="JBHUCZ010000012">
    <property type="protein sequence ID" value="MFD1568418.1"/>
    <property type="molecule type" value="Genomic_DNA"/>
</dbReference>
<comment type="caution">
    <text evidence="2">The sequence shown here is derived from an EMBL/GenBank/DDBJ whole genome shotgun (WGS) entry which is preliminary data.</text>
</comment>
<feature type="domain" description="HTH arsR-type" evidence="1">
    <location>
        <begin position="9"/>
        <end position="82"/>
    </location>
</feature>
<dbReference type="Gene3D" id="1.10.10.10">
    <property type="entry name" value="Winged helix-like DNA-binding domain superfamily/Winged helix DNA-binding domain"/>
    <property type="match status" value="1"/>
</dbReference>
<gene>
    <name evidence="2" type="ORF">ACFSAU_13045</name>
</gene>
<dbReference type="SMART" id="SM00418">
    <property type="entry name" value="HTH_ARSR"/>
    <property type="match status" value="1"/>
</dbReference>
<dbReference type="InterPro" id="IPR011991">
    <property type="entry name" value="ArsR-like_HTH"/>
</dbReference>
<proteinExistence type="predicted"/>
<evidence type="ECO:0000259" key="1">
    <source>
        <dbReference type="SMART" id="SM00418"/>
    </source>
</evidence>
<protein>
    <submittedName>
        <fullName evidence="2">ArsR/SmtB family transcription factor</fullName>
    </submittedName>
</protein>
<name>A0ABD6BUP3_9EURY</name>
<evidence type="ECO:0000313" key="3">
    <source>
        <dbReference type="Proteomes" id="UP001597139"/>
    </source>
</evidence>
<dbReference type="InterPro" id="IPR001845">
    <property type="entry name" value="HTH_ArsR_DNA-bd_dom"/>
</dbReference>
<accession>A0ABD6BUP3</accession>
<evidence type="ECO:0000313" key="2">
    <source>
        <dbReference type="EMBL" id="MFD1568418.1"/>
    </source>
</evidence>
<reference evidence="2 3" key="1">
    <citation type="journal article" date="2019" name="Int. J. Syst. Evol. Microbiol.">
        <title>The Global Catalogue of Microorganisms (GCM) 10K type strain sequencing project: providing services to taxonomists for standard genome sequencing and annotation.</title>
        <authorList>
            <consortium name="The Broad Institute Genomics Platform"/>
            <consortium name="The Broad Institute Genome Sequencing Center for Infectious Disease"/>
            <person name="Wu L."/>
            <person name="Ma J."/>
        </authorList>
    </citation>
    <scope>NUCLEOTIDE SEQUENCE [LARGE SCALE GENOMIC DNA]</scope>
    <source>
        <strain evidence="2 3">CGMCC 1.12859</strain>
    </source>
</reference>
<dbReference type="InterPro" id="IPR036388">
    <property type="entry name" value="WH-like_DNA-bd_sf"/>
</dbReference>
<dbReference type="AlphaFoldDB" id="A0ABD6BUP3"/>